<dbReference type="CDD" id="cd00067">
    <property type="entry name" value="GAL4"/>
    <property type="match status" value="1"/>
</dbReference>
<comment type="caution">
    <text evidence="5">The sequence shown here is derived from an EMBL/GenBank/DDBJ whole genome shotgun (WGS) entry which is preliminary data.</text>
</comment>
<dbReference type="Pfam" id="PF11951">
    <property type="entry name" value="Fungal_trans_2"/>
    <property type="match status" value="1"/>
</dbReference>
<dbReference type="GO" id="GO:0005634">
    <property type="term" value="C:nucleus"/>
    <property type="evidence" value="ECO:0007669"/>
    <property type="project" value="UniProtKB-SubCell"/>
</dbReference>
<proteinExistence type="predicted"/>
<dbReference type="Proteomes" id="UP000094065">
    <property type="component" value="Unassembled WGS sequence"/>
</dbReference>
<dbReference type="InterPro" id="IPR021858">
    <property type="entry name" value="Fun_TF"/>
</dbReference>
<evidence type="ECO:0000256" key="1">
    <source>
        <dbReference type="ARBA" id="ARBA00004123"/>
    </source>
</evidence>
<dbReference type="OrthoDB" id="2564140at2759"/>
<dbReference type="InterPro" id="IPR036864">
    <property type="entry name" value="Zn2-C6_fun-type_DNA-bd_sf"/>
</dbReference>
<reference evidence="5 6" key="1">
    <citation type="submission" date="2016-06" db="EMBL/GenBank/DDBJ databases">
        <title>Evolution of pathogenesis and genome organization in the Tremellales.</title>
        <authorList>
            <person name="Cuomo C."/>
            <person name="Litvintseva A."/>
            <person name="Heitman J."/>
            <person name="Chen Y."/>
            <person name="Sun S."/>
            <person name="Springer D."/>
            <person name="Dromer F."/>
            <person name="Young S."/>
            <person name="Zeng Q."/>
            <person name="Chapman S."/>
            <person name="Gujja S."/>
            <person name="Saif S."/>
            <person name="Birren B."/>
        </authorList>
    </citation>
    <scope>NUCLEOTIDE SEQUENCE [LARGE SCALE GENOMIC DNA]</scope>
    <source>
        <strain evidence="5 6">CBS 6039</strain>
    </source>
</reference>
<organism evidence="5 6">
    <name type="scientific">Cryptococcus amylolentus CBS 6039</name>
    <dbReference type="NCBI Taxonomy" id="1295533"/>
    <lineage>
        <taxon>Eukaryota</taxon>
        <taxon>Fungi</taxon>
        <taxon>Dikarya</taxon>
        <taxon>Basidiomycota</taxon>
        <taxon>Agaricomycotina</taxon>
        <taxon>Tremellomycetes</taxon>
        <taxon>Tremellales</taxon>
        <taxon>Cryptococcaceae</taxon>
        <taxon>Cryptococcus</taxon>
    </lineage>
</organism>
<feature type="region of interest" description="Disordered" evidence="3">
    <location>
        <begin position="1"/>
        <end position="26"/>
    </location>
</feature>
<protein>
    <recommendedName>
        <fullName evidence="4">Zn(2)-C6 fungal-type domain-containing protein</fullName>
    </recommendedName>
</protein>
<gene>
    <name evidence="5" type="ORF">L202_03336</name>
</gene>
<feature type="domain" description="Zn(2)-C6 fungal-type" evidence="4">
    <location>
        <begin position="32"/>
        <end position="63"/>
    </location>
</feature>
<feature type="region of interest" description="Disordered" evidence="3">
    <location>
        <begin position="70"/>
        <end position="104"/>
    </location>
</feature>
<dbReference type="AlphaFoldDB" id="A0A1E3HSJ5"/>
<dbReference type="PROSITE" id="PS00463">
    <property type="entry name" value="ZN2_CY6_FUNGAL_1"/>
    <property type="match status" value="1"/>
</dbReference>
<feature type="region of interest" description="Disordered" evidence="3">
    <location>
        <begin position="198"/>
        <end position="225"/>
    </location>
</feature>
<comment type="subcellular location">
    <subcellularLocation>
        <location evidence="1">Nucleus</location>
    </subcellularLocation>
</comment>
<keyword evidence="2" id="KW-0539">Nucleus</keyword>
<dbReference type="PANTHER" id="PTHR37534">
    <property type="entry name" value="TRANSCRIPTIONAL ACTIVATOR PROTEIN UGA3"/>
    <property type="match status" value="1"/>
</dbReference>
<dbReference type="Pfam" id="PF00172">
    <property type="entry name" value="Zn_clus"/>
    <property type="match status" value="1"/>
</dbReference>
<accession>A0A1E3HSJ5</accession>
<dbReference type="InterPro" id="IPR001138">
    <property type="entry name" value="Zn2Cys6_DnaBD"/>
</dbReference>
<sequence>MSSINKEGSTEPPVELTSTGRPKRKRVRTVTGCRTCRARRVKCDEQRPKCGNCLRHPLRVCEYEFGVPESERTRTASPQRQGTANLHSVASSSRVTLDPKTDESCPAPVITPQYEEYLMRSQVSRAMAREISELHLLQPMRDTALLAESLITKLPSSAFIDFSSLLQFHTSLVRRCSSALADDPQARLLCAATALLTSSSSPSYTTPPSYSNTTSSYSAPSSPAGSHRPNIFPFYTQLLKSKTDSTITGKLAGAGFTLLLSEALDPARPGMWREHVGVLVGRSKERGGPGRSLGLGQNGAGFGRGGYGERLDNLQPLAFAFYAEMAAVAELYACLTDGTTPFLLGPHSFETVPWLIASRSAQMRASKDIPDTIETMFGTPRILMLAFARAIGLVAKVGAAAGGAEGVEGEGEMGEMEREQLDFEVLAFRSELEHVWPGRLEGRRDTRRVYYGGRIWRLAILILVMSKTQHVPLFSPDLIAQVSTVYELLSEAVTEIGHLTGWLWPLLITACACTDPVQRQGFVGFLRHAKGPIGDRDNLEVAHRMLTYVWFYHDIGQENCHIREAIQHDPTLDVLLF</sequence>
<evidence type="ECO:0000313" key="5">
    <source>
        <dbReference type="EMBL" id="ODN79328.1"/>
    </source>
</evidence>
<evidence type="ECO:0000259" key="4">
    <source>
        <dbReference type="PROSITE" id="PS50048"/>
    </source>
</evidence>
<dbReference type="GO" id="GO:0000981">
    <property type="term" value="F:DNA-binding transcription factor activity, RNA polymerase II-specific"/>
    <property type="evidence" value="ECO:0007669"/>
    <property type="project" value="InterPro"/>
</dbReference>
<dbReference type="RefSeq" id="XP_018994175.1">
    <property type="nucleotide sequence ID" value="XM_019137149.1"/>
</dbReference>
<feature type="compositionally biased region" description="Polar residues" evidence="3">
    <location>
        <begin position="75"/>
        <end position="95"/>
    </location>
</feature>
<evidence type="ECO:0000256" key="2">
    <source>
        <dbReference type="ARBA" id="ARBA00023242"/>
    </source>
</evidence>
<keyword evidence="6" id="KW-1185">Reference proteome</keyword>
<feature type="compositionally biased region" description="Low complexity" evidence="3">
    <location>
        <begin position="198"/>
        <end position="224"/>
    </location>
</feature>
<dbReference type="SUPFAM" id="SSF57701">
    <property type="entry name" value="Zn2/Cys6 DNA-binding domain"/>
    <property type="match status" value="1"/>
</dbReference>
<evidence type="ECO:0000313" key="6">
    <source>
        <dbReference type="Proteomes" id="UP000094065"/>
    </source>
</evidence>
<dbReference type="Gene3D" id="4.10.240.10">
    <property type="entry name" value="Zn(2)-C6 fungal-type DNA-binding domain"/>
    <property type="match status" value="1"/>
</dbReference>
<dbReference type="GO" id="GO:0008270">
    <property type="term" value="F:zinc ion binding"/>
    <property type="evidence" value="ECO:0007669"/>
    <property type="project" value="InterPro"/>
</dbReference>
<dbReference type="EMBL" id="AWGJ01000005">
    <property type="protein sequence ID" value="ODN79328.1"/>
    <property type="molecule type" value="Genomic_DNA"/>
</dbReference>
<name>A0A1E3HSJ5_9TREE</name>
<dbReference type="GeneID" id="30154645"/>
<dbReference type="SMART" id="SM00066">
    <property type="entry name" value="GAL4"/>
    <property type="match status" value="1"/>
</dbReference>
<dbReference type="PROSITE" id="PS50048">
    <property type="entry name" value="ZN2_CY6_FUNGAL_2"/>
    <property type="match status" value="1"/>
</dbReference>
<evidence type="ECO:0000256" key="3">
    <source>
        <dbReference type="SAM" id="MobiDB-lite"/>
    </source>
</evidence>
<dbReference type="PANTHER" id="PTHR37534:SF46">
    <property type="entry name" value="ZN(II)2CYS6 TRANSCRIPTION FACTOR (EUROFUNG)"/>
    <property type="match status" value="1"/>
</dbReference>